<evidence type="ECO:0000313" key="3">
    <source>
        <dbReference type="EMBL" id="CAI8588057.1"/>
    </source>
</evidence>
<accession>A0AAV0YU58</accession>
<keyword evidence="2" id="KW-0812">Transmembrane</keyword>
<keyword evidence="2" id="KW-0472">Membrane</keyword>
<proteinExistence type="predicted"/>
<feature type="compositionally biased region" description="Polar residues" evidence="1">
    <location>
        <begin position="27"/>
        <end position="37"/>
    </location>
</feature>
<keyword evidence="4" id="KW-1185">Reference proteome</keyword>
<feature type="region of interest" description="Disordered" evidence="1">
    <location>
        <begin position="117"/>
        <end position="173"/>
    </location>
</feature>
<dbReference type="Proteomes" id="UP001157006">
    <property type="component" value="Chromosome 1L"/>
</dbReference>
<gene>
    <name evidence="3" type="ORF">VFH_I329400</name>
</gene>
<feature type="compositionally biased region" description="Basic and acidic residues" evidence="1">
    <location>
        <begin position="161"/>
        <end position="170"/>
    </location>
</feature>
<evidence type="ECO:0000313" key="4">
    <source>
        <dbReference type="Proteomes" id="UP001157006"/>
    </source>
</evidence>
<feature type="region of interest" description="Disordered" evidence="1">
    <location>
        <begin position="56"/>
        <end position="89"/>
    </location>
</feature>
<evidence type="ECO:0000256" key="1">
    <source>
        <dbReference type="SAM" id="MobiDB-lite"/>
    </source>
</evidence>
<evidence type="ECO:0000256" key="2">
    <source>
        <dbReference type="SAM" id="Phobius"/>
    </source>
</evidence>
<dbReference type="EMBL" id="OX451736">
    <property type="protein sequence ID" value="CAI8588057.1"/>
    <property type="molecule type" value="Genomic_DNA"/>
</dbReference>
<feature type="region of interest" description="Disordered" evidence="1">
    <location>
        <begin position="1"/>
        <end position="43"/>
    </location>
</feature>
<keyword evidence="2" id="KW-1133">Transmembrane helix</keyword>
<reference evidence="3 4" key="1">
    <citation type="submission" date="2023-01" db="EMBL/GenBank/DDBJ databases">
        <authorList>
            <person name="Kreplak J."/>
        </authorList>
    </citation>
    <scope>NUCLEOTIDE SEQUENCE [LARGE SCALE GENOMIC DNA]</scope>
</reference>
<feature type="transmembrane region" description="Helical" evidence="2">
    <location>
        <begin position="182"/>
        <end position="199"/>
    </location>
</feature>
<sequence>MDPPPPKSVGSSRPPRPPRKNAAPPSQLSRQQPQESSPGIEESQLLSWFQEIFPGQDLPQCLQPETNNDPPRDYTLQRMQSLPRSNPVPWHKSRERLLLRELYPHLDALCTDSISKQREGLLPPRPPRPRLQAIPFPSLDSPPRSSPPQQQEIVLAPPSPPKRESQEIHGPHSIASPSPRCWTFVVILVVIIIIALALVRPTYFTLSIIVLAASTITHGDDSCFRPDCEFGKEQDIGRPVRLPG</sequence>
<dbReference type="AlphaFoldDB" id="A0AAV0YU58"/>
<name>A0AAV0YU58_VICFA</name>
<protein>
    <submittedName>
        <fullName evidence="3">Uncharacterized protein</fullName>
    </submittedName>
</protein>
<organism evidence="3 4">
    <name type="scientific">Vicia faba</name>
    <name type="common">Broad bean</name>
    <name type="synonym">Faba vulgaris</name>
    <dbReference type="NCBI Taxonomy" id="3906"/>
    <lineage>
        <taxon>Eukaryota</taxon>
        <taxon>Viridiplantae</taxon>
        <taxon>Streptophyta</taxon>
        <taxon>Embryophyta</taxon>
        <taxon>Tracheophyta</taxon>
        <taxon>Spermatophyta</taxon>
        <taxon>Magnoliopsida</taxon>
        <taxon>eudicotyledons</taxon>
        <taxon>Gunneridae</taxon>
        <taxon>Pentapetalae</taxon>
        <taxon>rosids</taxon>
        <taxon>fabids</taxon>
        <taxon>Fabales</taxon>
        <taxon>Fabaceae</taxon>
        <taxon>Papilionoideae</taxon>
        <taxon>50 kb inversion clade</taxon>
        <taxon>NPAAA clade</taxon>
        <taxon>Hologalegina</taxon>
        <taxon>IRL clade</taxon>
        <taxon>Fabeae</taxon>
        <taxon>Vicia</taxon>
    </lineage>
</organism>